<comment type="caution">
    <text evidence="8">The sequence shown here is derived from an EMBL/GenBank/DDBJ whole genome shotgun (WGS) entry which is preliminary data.</text>
</comment>
<dbReference type="RefSeq" id="WP_284612603.1">
    <property type="nucleotide sequence ID" value="NZ_CP100379.1"/>
</dbReference>
<dbReference type="InterPro" id="IPR008146">
    <property type="entry name" value="Gln_synth_cat_dom"/>
</dbReference>
<dbReference type="GO" id="GO:0016874">
    <property type="term" value="F:ligase activity"/>
    <property type="evidence" value="ECO:0007669"/>
    <property type="project" value="UniProtKB-KW"/>
</dbReference>
<keyword evidence="2 8" id="KW-0436">Ligase</keyword>
<protein>
    <submittedName>
        <fullName evidence="8">Glutamine synthetase family protein</fullName>
        <ecNumber evidence="8">6.3.1.-</ecNumber>
    </submittedName>
</protein>
<dbReference type="SUPFAM" id="SSF55931">
    <property type="entry name" value="Glutamine synthetase/guanido kinase"/>
    <property type="match status" value="1"/>
</dbReference>
<keyword evidence="3" id="KW-0547">Nucleotide-binding</keyword>
<dbReference type="InterPro" id="IPR014746">
    <property type="entry name" value="Gln_synth/guanido_kin_cat_dom"/>
</dbReference>
<evidence type="ECO:0000313" key="8">
    <source>
        <dbReference type="EMBL" id="MDK4247661.1"/>
    </source>
</evidence>
<dbReference type="EMBL" id="JASNUO010000005">
    <property type="protein sequence ID" value="MDK4247661.1"/>
    <property type="molecule type" value="Genomic_DNA"/>
</dbReference>
<sequence>MSNPKNSSTFTFLATSDISARTKGRAVSTKDFKEGTSVGWVPANLGIGPLGHIVSGIPYDSTGDIRLLADPNALFHLKGIPNLPDFNVCFSDLVNNDGTAWESCSRTFLKNAVEELKDEHGLTLTASFEHEFTETNASESTHPFSFSNFVDGEPVGGTIFEILEQAGIEPECWLPEYAPYQYELTMKPSDPVLAADRAILLREIVRTCFKAYGREVTFSPVPDASEGGSGVHVHYGLYGRNGEIISFDPNKPGRMSKIASQFNAGIIKYAAPMTSLFAPLTVSYHRLKPNKWSVAQAFCGEQNREALVRICPTNEIGNRKPDKQFHFEFRGGDVGANPWILMGIIIRAGMAGIVENLDPVRVVVGEADSDKDSSFEGQPLPSTLEEALKAFEENEVVRSWFSEAWVETFLKVKRDEIATLEEKSIEEQCEVYADVY</sequence>
<dbReference type="PANTHER" id="PTHR43785">
    <property type="entry name" value="GAMMA-GLUTAMYLPUTRESCINE SYNTHETASE"/>
    <property type="match status" value="1"/>
</dbReference>
<evidence type="ECO:0000256" key="3">
    <source>
        <dbReference type="ARBA" id="ARBA00022741"/>
    </source>
</evidence>
<keyword evidence="4" id="KW-0067">ATP-binding</keyword>
<dbReference type="SMART" id="SM01230">
    <property type="entry name" value="Gln-synt_C"/>
    <property type="match status" value="1"/>
</dbReference>
<dbReference type="Gene3D" id="3.10.20.70">
    <property type="entry name" value="Glutamine synthetase, N-terminal domain"/>
    <property type="match status" value="1"/>
</dbReference>
<keyword evidence="9" id="KW-1185">Reference proteome</keyword>
<evidence type="ECO:0000256" key="4">
    <source>
        <dbReference type="ARBA" id="ARBA00022840"/>
    </source>
</evidence>
<dbReference type="EC" id="6.3.1.-" evidence="8"/>
<dbReference type="Proteomes" id="UP001239414">
    <property type="component" value="Unassembled WGS sequence"/>
</dbReference>
<accession>A0ABT7FPZ0</accession>
<gene>
    <name evidence="8" type="ORF">QPX34_06415</name>
</gene>
<evidence type="ECO:0000256" key="2">
    <source>
        <dbReference type="ARBA" id="ARBA00022598"/>
    </source>
</evidence>
<dbReference type="Pfam" id="PF16952">
    <property type="entry name" value="Gln-synt_N_2"/>
    <property type="match status" value="1"/>
</dbReference>
<feature type="domain" description="GS catalytic" evidence="7">
    <location>
        <begin position="105"/>
        <end position="436"/>
    </location>
</feature>
<reference evidence="8 9" key="1">
    <citation type="submission" date="2023-05" db="EMBL/GenBank/DDBJ databases">
        <title>Metabolic capabilities are highly conserved among human nasal-associated Corynebacterium species in pangenomic analyses.</title>
        <authorList>
            <person name="Tran T.H."/>
            <person name="Roberts A.Q."/>
            <person name="Escapa I.F."/>
            <person name="Gao W."/>
            <person name="Conlan S."/>
            <person name="Kong H."/>
            <person name="Segre J.A."/>
            <person name="Kelly M.S."/>
            <person name="Lemon K.P."/>
        </authorList>
    </citation>
    <scope>NUCLEOTIDE SEQUENCE [LARGE SCALE GENOMIC DNA]</scope>
    <source>
        <strain evidence="8 9">KPL3802</strain>
    </source>
</reference>
<evidence type="ECO:0000256" key="6">
    <source>
        <dbReference type="RuleBase" id="RU000384"/>
    </source>
</evidence>
<evidence type="ECO:0000259" key="7">
    <source>
        <dbReference type="PROSITE" id="PS51987"/>
    </source>
</evidence>
<dbReference type="PROSITE" id="PS51987">
    <property type="entry name" value="GS_CATALYTIC"/>
    <property type="match status" value="1"/>
</dbReference>
<evidence type="ECO:0000313" key="9">
    <source>
        <dbReference type="Proteomes" id="UP001239414"/>
    </source>
</evidence>
<evidence type="ECO:0000256" key="1">
    <source>
        <dbReference type="ARBA" id="ARBA00009897"/>
    </source>
</evidence>
<comment type="similarity">
    <text evidence="1 5 6">Belongs to the glutamine synthetase family.</text>
</comment>
<name>A0ABT7FPZ0_9CORY</name>
<organism evidence="8 9">
    <name type="scientific">Corynebacterium accolens</name>
    <dbReference type="NCBI Taxonomy" id="38284"/>
    <lineage>
        <taxon>Bacteria</taxon>
        <taxon>Bacillati</taxon>
        <taxon>Actinomycetota</taxon>
        <taxon>Actinomycetes</taxon>
        <taxon>Mycobacteriales</taxon>
        <taxon>Corynebacteriaceae</taxon>
        <taxon>Corynebacterium</taxon>
    </lineage>
</organism>
<dbReference type="InterPro" id="IPR008147">
    <property type="entry name" value="Gln_synt_N"/>
</dbReference>
<dbReference type="InterPro" id="IPR036651">
    <property type="entry name" value="Gln_synt_N_sf"/>
</dbReference>
<dbReference type="Gene3D" id="3.30.590.10">
    <property type="entry name" value="Glutamine synthetase/guanido kinase, catalytic domain"/>
    <property type="match status" value="1"/>
</dbReference>
<proteinExistence type="inferred from homology"/>
<dbReference type="Pfam" id="PF00120">
    <property type="entry name" value="Gln-synt_C"/>
    <property type="match status" value="1"/>
</dbReference>
<dbReference type="PANTHER" id="PTHR43785:SF12">
    <property type="entry name" value="TYPE-1 GLUTAMINE SYNTHETASE 2"/>
    <property type="match status" value="1"/>
</dbReference>
<evidence type="ECO:0000256" key="5">
    <source>
        <dbReference type="PROSITE-ProRule" id="PRU01331"/>
    </source>
</evidence>